<protein>
    <submittedName>
        <fullName evidence="6">Peptidoglycan glycosyltransferase</fullName>
    </submittedName>
</protein>
<dbReference type="InterPro" id="IPR001460">
    <property type="entry name" value="PCN-bd_Tpept"/>
</dbReference>
<dbReference type="PANTHER" id="PTHR30627">
    <property type="entry name" value="PEPTIDOGLYCAN D,D-TRANSPEPTIDASE"/>
    <property type="match status" value="1"/>
</dbReference>
<evidence type="ECO:0000256" key="2">
    <source>
        <dbReference type="ARBA" id="ARBA00007171"/>
    </source>
</evidence>
<evidence type="ECO:0000259" key="5">
    <source>
        <dbReference type="Pfam" id="PF03717"/>
    </source>
</evidence>
<comment type="subcellular location">
    <subcellularLocation>
        <location evidence="1">Membrane</location>
    </subcellularLocation>
</comment>
<evidence type="ECO:0000256" key="3">
    <source>
        <dbReference type="ARBA" id="ARBA00023136"/>
    </source>
</evidence>
<dbReference type="Pfam" id="PF03717">
    <property type="entry name" value="PBP_dimer"/>
    <property type="match status" value="1"/>
</dbReference>
<reference evidence="7" key="1">
    <citation type="submission" date="2018-12" db="EMBL/GenBank/DDBJ databases">
        <title>Tengunoibacter tsumagoiensis gen. nov., sp. nov., Dictyobacter kobayashii sp. nov., D. alpinus sp. nov., and D. joshuensis sp. nov. and description of Dictyobacteraceae fam. nov. within the order Ktedonobacterales isolated from Tengu-no-mugimeshi.</title>
        <authorList>
            <person name="Wang C.M."/>
            <person name="Zheng Y."/>
            <person name="Sakai Y."/>
            <person name="Toyoda A."/>
            <person name="Minakuchi Y."/>
            <person name="Abe K."/>
            <person name="Yokota A."/>
            <person name="Yabe S."/>
        </authorList>
    </citation>
    <scope>NUCLEOTIDE SEQUENCE [LARGE SCALE GENOMIC DNA]</scope>
    <source>
        <strain evidence="7">Uno3</strain>
    </source>
</reference>
<dbReference type="Pfam" id="PF00905">
    <property type="entry name" value="Transpeptidase"/>
    <property type="match status" value="1"/>
</dbReference>
<accession>A0A402A5S9</accession>
<dbReference type="GO" id="GO:0008658">
    <property type="term" value="F:penicillin binding"/>
    <property type="evidence" value="ECO:0007669"/>
    <property type="project" value="InterPro"/>
</dbReference>
<feature type="domain" description="Penicillin-binding protein dimerisation" evidence="5">
    <location>
        <begin position="62"/>
        <end position="220"/>
    </location>
</feature>
<comment type="similarity">
    <text evidence="2">Belongs to the transpeptidase family.</text>
</comment>
<dbReference type="PANTHER" id="PTHR30627:SF1">
    <property type="entry name" value="PEPTIDOGLYCAN D,D-TRANSPEPTIDASE FTSI"/>
    <property type="match status" value="1"/>
</dbReference>
<comment type="caution">
    <text evidence="6">The sequence shown here is derived from an EMBL/GenBank/DDBJ whole genome shotgun (WGS) entry which is preliminary data.</text>
</comment>
<keyword evidence="6" id="KW-0808">Transferase</keyword>
<dbReference type="OrthoDB" id="9804124at2"/>
<dbReference type="GO" id="GO:0005886">
    <property type="term" value="C:plasma membrane"/>
    <property type="evidence" value="ECO:0007669"/>
    <property type="project" value="TreeGrafter"/>
</dbReference>
<dbReference type="InterPro" id="IPR050515">
    <property type="entry name" value="Beta-lactam/transpept"/>
</dbReference>
<evidence type="ECO:0000313" key="7">
    <source>
        <dbReference type="Proteomes" id="UP000287352"/>
    </source>
</evidence>
<proteinExistence type="inferred from homology"/>
<dbReference type="InterPro" id="IPR012338">
    <property type="entry name" value="Beta-lactam/transpept-like"/>
</dbReference>
<dbReference type="Gene3D" id="3.40.710.10">
    <property type="entry name" value="DD-peptidase/beta-lactamase superfamily"/>
    <property type="match status" value="1"/>
</dbReference>
<dbReference type="AlphaFoldDB" id="A0A402A5S9"/>
<organism evidence="6 7">
    <name type="scientific">Tengunoibacter tsumagoiensis</name>
    <dbReference type="NCBI Taxonomy" id="2014871"/>
    <lineage>
        <taxon>Bacteria</taxon>
        <taxon>Bacillati</taxon>
        <taxon>Chloroflexota</taxon>
        <taxon>Ktedonobacteria</taxon>
        <taxon>Ktedonobacterales</taxon>
        <taxon>Dictyobacteraceae</taxon>
        <taxon>Tengunoibacter</taxon>
    </lineage>
</organism>
<dbReference type="Proteomes" id="UP000287352">
    <property type="component" value="Unassembled WGS sequence"/>
</dbReference>
<feature type="domain" description="Penicillin-binding protein transpeptidase" evidence="4">
    <location>
        <begin position="263"/>
        <end position="574"/>
    </location>
</feature>
<gene>
    <name evidence="6" type="ORF">KTT_42650</name>
</gene>
<evidence type="ECO:0000313" key="6">
    <source>
        <dbReference type="EMBL" id="GCE14406.1"/>
    </source>
</evidence>
<dbReference type="GO" id="GO:0016740">
    <property type="term" value="F:transferase activity"/>
    <property type="evidence" value="ECO:0007669"/>
    <property type="project" value="UniProtKB-KW"/>
</dbReference>
<dbReference type="SUPFAM" id="SSF56519">
    <property type="entry name" value="Penicillin binding protein dimerisation domain"/>
    <property type="match status" value="1"/>
</dbReference>
<dbReference type="InterPro" id="IPR036138">
    <property type="entry name" value="PBP_dimer_sf"/>
</dbReference>
<dbReference type="Gene3D" id="3.30.450.330">
    <property type="match status" value="1"/>
</dbReference>
<evidence type="ECO:0000256" key="1">
    <source>
        <dbReference type="ARBA" id="ARBA00004370"/>
    </source>
</evidence>
<evidence type="ECO:0000259" key="4">
    <source>
        <dbReference type="Pfam" id="PF00905"/>
    </source>
</evidence>
<dbReference type="Gene3D" id="3.90.1310.10">
    <property type="entry name" value="Penicillin-binding protein 2a (Domain 2)"/>
    <property type="match status" value="1"/>
</dbReference>
<keyword evidence="3" id="KW-0472">Membrane</keyword>
<dbReference type="GO" id="GO:0071555">
    <property type="term" value="P:cell wall organization"/>
    <property type="evidence" value="ECO:0007669"/>
    <property type="project" value="TreeGrafter"/>
</dbReference>
<dbReference type="InterPro" id="IPR005311">
    <property type="entry name" value="PBP_dimer"/>
</dbReference>
<dbReference type="SUPFAM" id="SSF56601">
    <property type="entry name" value="beta-lactamase/transpeptidase-like"/>
    <property type="match status" value="1"/>
</dbReference>
<sequence length="590" mass="64113">MEMRMSTELRRARQRQMIIFLLVCAVVFALLARLFYWQILESYSGYRLAAQANAEHVQNQIIPAPRGHIYDVDGRLLATNVVRDDVYIEPIQFTSDHPDNYQADLQVQVAALHGVLPALSEESLLQAFGSGRPTVRIAGPIEPEQSEKLRKMRLPDTFLEPRPWRVYPNNDLAAQMLGYVQESAGQTRGIYGLEAKYDQLLAGKPGNFTAETDLMGNPLTVGTSSGSSAISGADLTVTVKSDVQQIVQSSLAETVQQMGAQSGTALVLNAQTGAIVAMAGYPAFDPNDYGNYADQKGCLGQQEVYYNPALYCAYEPGSTMKAITMAAALDQKLITPEQTIQDPGYLDFPDGTPTVTNWERQGYGTESMTQVLEHSANVGAAYVAYNVLGPDRFYPYLQRFGFGTKTGLLSPETGGGYRTPSSQGWTKSDMVRQSFGQSITATPLQIARAYQAIANGGVMMQPYLVSQIVKNGQVQTIQPRVEQRVISAEAAKQLTGMLVSAANANQQATIPGYSVAVKTGTATTQGLAEDQTEASMAGFLPASQPRFVILVKLDRPQNQIYGGTAAGPLWKTIAQQLMAIDEVPPDLPLH</sequence>
<dbReference type="EMBL" id="BIFR01000001">
    <property type="protein sequence ID" value="GCE14406.1"/>
    <property type="molecule type" value="Genomic_DNA"/>
</dbReference>
<keyword evidence="7" id="KW-1185">Reference proteome</keyword>
<name>A0A402A5S9_9CHLR</name>